<protein>
    <submittedName>
        <fullName evidence="1">Uncharacterized protein</fullName>
    </submittedName>
</protein>
<keyword evidence="2" id="KW-1185">Reference proteome</keyword>
<sequence>MSCDRFHSFNSCKFHNSRCFKYGDIGHIQSVCHTTVHLAATNIKSCNSDSIKSSFPNDHLSLSTISKDSVESYSSSQLNETQNSCETTDSNQSTCQISHVIVPDMVFLNDSLISDEIPCKSEENMLNEPNHDQKPDVVLIDADFSNDPLFCNDIFNKFEQSNSEESNLDVLSNIICPHNLFVSCGKLVQCEAQVLNDLDFDYISDDFISTVVYPYHEVTSNVHSNQCEKYVLNEATSFINWGYKDPTLIRGGRIV</sequence>
<gene>
    <name evidence="1" type="ORF">SMRZ_LOCUS10015</name>
</gene>
<dbReference type="EMBL" id="UZAI01004990">
    <property type="protein sequence ID" value="VDO88621.1"/>
    <property type="molecule type" value="Genomic_DNA"/>
</dbReference>
<accession>A0A3P7YM06</accession>
<proteinExistence type="predicted"/>
<evidence type="ECO:0000313" key="1">
    <source>
        <dbReference type="EMBL" id="VDO88621.1"/>
    </source>
</evidence>
<dbReference type="Proteomes" id="UP000277204">
    <property type="component" value="Unassembled WGS sequence"/>
</dbReference>
<reference evidence="1 2" key="1">
    <citation type="submission" date="2018-11" db="EMBL/GenBank/DDBJ databases">
        <authorList>
            <consortium name="Pathogen Informatics"/>
        </authorList>
    </citation>
    <scope>NUCLEOTIDE SEQUENCE [LARGE SCALE GENOMIC DNA]</scope>
    <source>
        <strain evidence="1 2">Zambia</strain>
    </source>
</reference>
<dbReference type="AlphaFoldDB" id="A0A3P7YM06"/>
<organism evidence="1 2">
    <name type="scientific">Schistosoma margrebowiei</name>
    <dbReference type="NCBI Taxonomy" id="48269"/>
    <lineage>
        <taxon>Eukaryota</taxon>
        <taxon>Metazoa</taxon>
        <taxon>Spiralia</taxon>
        <taxon>Lophotrochozoa</taxon>
        <taxon>Platyhelminthes</taxon>
        <taxon>Trematoda</taxon>
        <taxon>Digenea</taxon>
        <taxon>Strigeidida</taxon>
        <taxon>Schistosomatoidea</taxon>
        <taxon>Schistosomatidae</taxon>
        <taxon>Schistosoma</taxon>
    </lineage>
</organism>
<name>A0A3P7YM06_9TREM</name>
<evidence type="ECO:0000313" key="2">
    <source>
        <dbReference type="Proteomes" id="UP000277204"/>
    </source>
</evidence>